<evidence type="ECO:0000313" key="3">
    <source>
        <dbReference type="Proteomes" id="UP001283341"/>
    </source>
</evidence>
<dbReference type="AlphaFoldDB" id="A0AAE0M7D5"/>
<dbReference type="EMBL" id="JAUEDM010000003">
    <property type="protein sequence ID" value="KAK3322037.1"/>
    <property type="molecule type" value="Genomic_DNA"/>
</dbReference>
<organism evidence="2 3">
    <name type="scientific">Apodospora peruviana</name>
    <dbReference type="NCBI Taxonomy" id="516989"/>
    <lineage>
        <taxon>Eukaryota</taxon>
        <taxon>Fungi</taxon>
        <taxon>Dikarya</taxon>
        <taxon>Ascomycota</taxon>
        <taxon>Pezizomycotina</taxon>
        <taxon>Sordariomycetes</taxon>
        <taxon>Sordariomycetidae</taxon>
        <taxon>Sordariales</taxon>
        <taxon>Lasiosphaeriaceae</taxon>
        <taxon>Apodospora</taxon>
    </lineage>
</organism>
<proteinExistence type="predicted"/>
<evidence type="ECO:0000313" key="2">
    <source>
        <dbReference type="EMBL" id="KAK3322037.1"/>
    </source>
</evidence>
<keyword evidence="1" id="KW-1133">Transmembrane helix</keyword>
<feature type="transmembrane region" description="Helical" evidence="1">
    <location>
        <begin position="56"/>
        <end position="75"/>
    </location>
</feature>
<gene>
    <name evidence="2" type="ORF">B0H66DRAFT_186688</name>
</gene>
<accession>A0AAE0M7D5</accession>
<evidence type="ECO:0000256" key="1">
    <source>
        <dbReference type="SAM" id="Phobius"/>
    </source>
</evidence>
<name>A0AAE0M7D5_9PEZI</name>
<dbReference type="Proteomes" id="UP001283341">
    <property type="component" value="Unassembled WGS sequence"/>
</dbReference>
<reference evidence="2" key="2">
    <citation type="submission" date="2023-06" db="EMBL/GenBank/DDBJ databases">
        <authorList>
            <consortium name="Lawrence Berkeley National Laboratory"/>
            <person name="Haridas S."/>
            <person name="Hensen N."/>
            <person name="Bonometti L."/>
            <person name="Westerberg I."/>
            <person name="Brannstrom I.O."/>
            <person name="Guillou S."/>
            <person name="Cros-Aarteil S."/>
            <person name="Calhoun S."/>
            <person name="Kuo A."/>
            <person name="Mondo S."/>
            <person name="Pangilinan J."/>
            <person name="Riley R."/>
            <person name="Labutti K."/>
            <person name="Andreopoulos B."/>
            <person name="Lipzen A."/>
            <person name="Chen C."/>
            <person name="Yanf M."/>
            <person name="Daum C."/>
            <person name="Ng V."/>
            <person name="Clum A."/>
            <person name="Steindorff A."/>
            <person name="Ohm R."/>
            <person name="Martin F."/>
            <person name="Silar P."/>
            <person name="Natvig D."/>
            <person name="Lalanne C."/>
            <person name="Gautier V."/>
            <person name="Ament-Velasquez S.L."/>
            <person name="Kruys A."/>
            <person name="Hutchinson M.I."/>
            <person name="Powell A.J."/>
            <person name="Barry K."/>
            <person name="Miller A.N."/>
            <person name="Grigoriev I.V."/>
            <person name="Debuchy R."/>
            <person name="Gladieux P."/>
            <person name="Thoren M.H."/>
            <person name="Johannesson H."/>
        </authorList>
    </citation>
    <scope>NUCLEOTIDE SEQUENCE</scope>
    <source>
        <strain evidence="2">CBS 118394</strain>
    </source>
</reference>
<sequence length="79" mass="8602">MEPSHVYARQCDALNSSGLLACSPSVEPFILAVGFLFDSTPPAVSLIAFRFKPSPFLGCCSVYCCAYTLLSKFLVNLLY</sequence>
<protein>
    <submittedName>
        <fullName evidence="2">Uncharacterized protein</fullName>
    </submittedName>
</protein>
<comment type="caution">
    <text evidence="2">The sequence shown here is derived from an EMBL/GenBank/DDBJ whole genome shotgun (WGS) entry which is preliminary data.</text>
</comment>
<reference evidence="2" key="1">
    <citation type="journal article" date="2023" name="Mol. Phylogenet. Evol.">
        <title>Genome-scale phylogeny and comparative genomics of the fungal order Sordariales.</title>
        <authorList>
            <person name="Hensen N."/>
            <person name="Bonometti L."/>
            <person name="Westerberg I."/>
            <person name="Brannstrom I.O."/>
            <person name="Guillou S."/>
            <person name="Cros-Aarteil S."/>
            <person name="Calhoun S."/>
            <person name="Haridas S."/>
            <person name="Kuo A."/>
            <person name="Mondo S."/>
            <person name="Pangilinan J."/>
            <person name="Riley R."/>
            <person name="LaButti K."/>
            <person name="Andreopoulos B."/>
            <person name="Lipzen A."/>
            <person name="Chen C."/>
            <person name="Yan M."/>
            <person name="Daum C."/>
            <person name="Ng V."/>
            <person name="Clum A."/>
            <person name="Steindorff A."/>
            <person name="Ohm R.A."/>
            <person name="Martin F."/>
            <person name="Silar P."/>
            <person name="Natvig D.O."/>
            <person name="Lalanne C."/>
            <person name="Gautier V."/>
            <person name="Ament-Velasquez S.L."/>
            <person name="Kruys A."/>
            <person name="Hutchinson M.I."/>
            <person name="Powell A.J."/>
            <person name="Barry K."/>
            <person name="Miller A.N."/>
            <person name="Grigoriev I.V."/>
            <person name="Debuchy R."/>
            <person name="Gladieux P."/>
            <person name="Hiltunen Thoren M."/>
            <person name="Johannesson H."/>
        </authorList>
    </citation>
    <scope>NUCLEOTIDE SEQUENCE</scope>
    <source>
        <strain evidence="2">CBS 118394</strain>
    </source>
</reference>
<keyword evidence="1" id="KW-0472">Membrane</keyword>
<keyword evidence="1" id="KW-0812">Transmembrane</keyword>
<keyword evidence="3" id="KW-1185">Reference proteome</keyword>